<sequence>MKRTFSRTYLKTHPWLTFQLDLRRAGQKLWVALGEAQSKCEHLAGVPLKPLYDQELHKIYLAKGILASAAIEGNTLSEKEVLDRLEGKKELPPSREYLGNEIDNIIEACNGILGDITRGEERKLSPGLVKDFNKAILKGLEVSEGVVPGEYTQHPIGVGRYRGAPPEDCEFLVERFCEWLNSPDFQAQDGYEIIHGLIKAVVAHLYLVWIHPFGDGNGRTARLLEVKFLLEAGVPSVAAHLLSNHYNQTRMEYYRQLDRASGSGGDIIPFIEYAIQGFVDQLREQISFVKTQQWEISWTNYIHETLSGRSRAEIRRRKLALALSSHVGPVPIGEIRKLSPELAEEYKDKTTKTIARDLNNLHEKNLVVREAMGYRARKETILAFLPVRKRENIQENSDVRPTLPLED</sequence>
<keyword evidence="2" id="KW-0067">ATP-binding</keyword>
<dbReference type="AlphaFoldDB" id="A0A932MNL1"/>
<evidence type="ECO:0000259" key="4">
    <source>
        <dbReference type="PROSITE" id="PS51459"/>
    </source>
</evidence>
<feature type="active site" evidence="1">
    <location>
        <position position="211"/>
    </location>
</feature>
<evidence type="ECO:0000256" key="2">
    <source>
        <dbReference type="PIRSR" id="PIRSR640198-2"/>
    </source>
</evidence>
<dbReference type="InterPro" id="IPR036597">
    <property type="entry name" value="Fido-like_dom_sf"/>
</dbReference>
<evidence type="ECO:0000313" key="6">
    <source>
        <dbReference type="Proteomes" id="UP000782312"/>
    </source>
</evidence>
<gene>
    <name evidence="5" type="ORF">HYZ11_08830</name>
</gene>
<protein>
    <submittedName>
        <fullName evidence="5">Fic family protein</fullName>
    </submittedName>
</protein>
<name>A0A932MNL1_UNCTE</name>
<dbReference type="GO" id="GO:0005524">
    <property type="term" value="F:ATP binding"/>
    <property type="evidence" value="ECO:0007669"/>
    <property type="project" value="UniProtKB-KW"/>
</dbReference>
<dbReference type="Gene3D" id="1.10.3290.10">
    <property type="entry name" value="Fido-like domain"/>
    <property type="match status" value="1"/>
</dbReference>
<feature type="binding site" evidence="2">
    <location>
        <begin position="253"/>
        <end position="254"/>
    </location>
    <ligand>
        <name>ATP</name>
        <dbReference type="ChEBI" id="CHEBI:30616"/>
    </ligand>
</feature>
<proteinExistence type="predicted"/>
<dbReference type="PROSITE" id="PS51459">
    <property type="entry name" value="FIDO"/>
    <property type="match status" value="1"/>
</dbReference>
<evidence type="ECO:0000313" key="5">
    <source>
        <dbReference type="EMBL" id="MBI3127692.1"/>
    </source>
</evidence>
<dbReference type="PANTHER" id="PTHR13504:SF38">
    <property type="entry name" value="FIDO DOMAIN-CONTAINING PROTEIN"/>
    <property type="match status" value="1"/>
</dbReference>
<feature type="domain" description="Fido" evidence="4">
    <location>
        <begin position="124"/>
        <end position="276"/>
    </location>
</feature>
<feature type="site" description="Important for autoinhibition of adenylyltransferase activity" evidence="3">
    <location>
        <position position="72"/>
    </location>
</feature>
<reference evidence="5" key="1">
    <citation type="submission" date="2020-07" db="EMBL/GenBank/DDBJ databases">
        <title>Huge and variable diversity of episymbiotic CPR bacteria and DPANN archaea in groundwater ecosystems.</title>
        <authorList>
            <person name="He C.Y."/>
            <person name="Keren R."/>
            <person name="Whittaker M."/>
            <person name="Farag I.F."/>
            <person name="Doudna J."/>
            <person name="Cate J.H.D."/>
            <person name="Banfield J.F."/>
        </authorList>
    </citation>
    <scope>NUCLEOTIDE SEQUENCE</scope>
    <source>
        <strain evidence="5">NC_groundwater_763_Ag_S-0.2um_68_21</strain>
    </source>
</reference>
<keyword evidence="2" id="KW-0547">Nucleotide-binding</keyword>
<dbReference type="InterPro" id="IPR040198">
    <property type="entry name" value="Fido_containing"/>
</dbReference>
<dbReference type="Pfam" id="PF02661">
    <property type="entry name" value="Fic"/>
    <property type="match status" value="1"/>
</dbReference>
<dbReference type="SUPFAM" id="SSF140931">
    <property type="entry name" value="Fic-like"/>
    <property type="match status" value="1"/>
</dbReference>
<evidence type="ECO:0000256" key="3">
    <source>
        <dbReference type="PIRSR" id="PIRSR640198-3"/>
    </source>
</evidence>
<dbReference type="EMBL" id="JACPUR010000019">
    <property type="protein sequence ID" value="MBI3127692.1"/>
    <property type="molecule type" value="Genomic_DNA"/>
</dbReference>
<organism evidence="5 6">
    <name type="scientific">Tectimicrobiota bacterium</name>
    <dbReference type="NCBI Taxonomy" id="2528274"/>
    <lineage>
        <taxon>Bacteria</taxon>
        <taxon>Pseudomonadati</taxon>
        <taxon>Nitrospinota/Tectimicrobiota group</taxon>
        <taxon>Candidatus Tectimicrobiota</taxon>
    </lineage>
</organism>
<dbReference type="PANTHER" id="PTHR13504">
    <property type="entry name" value="FIDO DOMAIN-CONTAINING PROTEIN DDB_G0283145"/>
    <property type="match status" value="1"/>
</dbReference>
<feature type="binding site" evidence="2">
    <location>
        <begin position="215"/>
        <end position="222"/>
    </location>
    <ligand>
        <name>ATP</name>
        <dbReference type="ChEBI" id="CHEBI:30616"/>
    </ligand>
</feature>
<dbReference type="InterPro" id="IPR003812">
    <property type="entry name" value="Fido"/>
</dbReference>
<dbReference type="Proteomes" id="UP000782312">
    <property type="component" value="Unassembled WGS sequence"/>
</dbReference>
<evidence type="ECO:0000256" key="1">
    <source>
        <dbReference type="PIRSR" id="PIRSR640198-1"/>
    </source>
</evidence>
<comment type="caution">
    <text evidence="5">The sequence shown here is derived from an EMBL/GenBank/DDBJ whole genome shotgun (WGS) entry which is preliminary data.</text>
</comment>
<accession>A0A932MNL1</accession>